<evidence type="ECO:0000259" key="12">
    <source>
        <dbReference type="PROSITE" id="PS51384"/>
    </source>
</evidence>
<feature type="domain" description="FHA" evidence="10">
    <location>
        <begin position="33"/>
        <end position="82"/>
    </location>
</feature>
<dbReference type="Pfam" id="PF00111">
    <property type="entry name" value="Fer2"/>
    <property type="match status" value="1"/>
</dbReference>
<keyword evidence="7" id="KW-0408">Iron</keyword>
<evidence type="ECO:0000256" key="5">
    <source>
        <dbReference type="ARBA" id="ARBA00022827"/>
    </source>
</evidence>
<keyword evidence="3" id="KW-0001">2Fe-2S</keyword>
<evidence type="ECO:0000256" key="7">
    <source>
        <dbReference type="ARBA" id="ARBA00023004"/>
    </source>
</evidence>
<evidence type="ECO:0000256" key="8">
    <source>
        <dbReference type="ARBA" id="ARBA00023014"/>
    </source>
</evidence>
<dbReference type="EMBL" id="AP018204">
    <property type="protein sequence ID" value="BAY59195.1"/>
    <property type="molecule type" value="Genomic_DNA"/>
</dbReference>
<name>A0A1Z4JQZ6_LEPBY</name>
<dbReference type="PROSITE" id="PS50006">
    <property type="entry name" value="FHA_DOMAIN"/>
    <property type="match status" value="1"/>
</dbReference>
<geneLocation type="plasmid" evidence="13">
    <name>plasmid1</name>
</geneLocation>
<evidence type="ECO:0000256" key="1">
    <source>
        <dbReference type="ARBA" id="ARBA00001974"/>
    </source>
</evidence>
<dbReference type="Gene3D" id="2.40.30.10">
    <property type="entry name" value="Translation factors"/>
    <property type="match status" value="1"/>
</dbReference>
<feature type="domain" description="FAD-binding FR-type" evidence="12">
    <location>
        <begin position="127"/>
        <end position="235"/>
    </location>
</feature>
<evidence type="ECO:0000313" key="13">
    <source>
        <dbReference type="EMBL" id="BAY59195.1"/>
    </source>
</evidence>
<keyword evidence="6" id="KW-0560">Oxidoreductase</keyword>
<dbReference type="InterPro" id="IPR008984">
    <property type="entry name" value="SMAD_FHA_dom_sf"/>
</dbReference>
<dbReference type="InterPro" id="IPR006058">
    <property type="entry name" value="2Fe2S_fd_BS"/>
</dbReference>
<dbReference type="Pfam" id="PF00498">
    <property type="entry name" value="FHA"/>
    <property type="match status" value="1"/>
</dbReference>
<dbReference type="InterPro" id="IPR017927">
    <property type="entry name" value="FAD-bd_FR_type"/>
</dbReference>
<dbReference type="AlphaFoldDB" id="A0A1Z4JQZ6"/>
<dbReference type="InterPro" id="IPR039261">
    <property type="entry name" value="FNR_nucleotide-bd"/>
</dbReference>
<dbReference type="InterPro" id="IPR001433">
    <property type="entry name" value="OxRdtase_FAD/NAD-bd"/>
</dbReference>
<evidence type="ECO:0000256" key="6">
    <source>
        <dbReference type="ARBA" id="ARBA00023002"/>
    </source>
</evidence>
<dbReference type="GO" id="GO:0016491">
    <property type="term" value="F:oxidoreductase activity"/>
    <property type="evidence" value="ECO:0007669"/>
    <property type="project" value="UniProtKB-KW"/>
</dbReference>
<dbReference type="InterPro" id="IPR036010">
    <property type="entry name" value="2Fe-2S_ferredoxin-like_sf"/>
</dbReference>
<reference evidence="13 14" key="1">
    <citation type="submission" date="2017-06" db="EMBL/GenBank/DDBJ databases">
        <title>Genome sequencing of cyanobaciteial culture collection at National Institute for Environmental Studies (NIES).</title>
        <authorList>
            <person name="Hirose Y."/>
            <person name="Shimura Y."/>
            <person name="Fujisawa T."/>
            <person name="Nakamura Y."/>
            <person name="Kawachi M."/>
        </authorList>
    </citation>
    <scope>NUCLEOTIDE SEQUENCE [LARGE SCALE GENOMIC DNA]</scope>
    <source>
        <strain evidence="13 14">NIES-2135</strain>
        <plasmid evidence="14">Plasmid Plasmid1 dna</plasmid>
    </source>
</reference>
<dbReference type="InterPro" id="IPR000253">
    <property type="entry name" value="FHA_dom"/>
</dbReference>
<evidence type="ECO:0000256" key="2">
    <source>
        <dbReference type="ARBA" id="ARBA00022630"/>
    </source>
</evidence>
<dbReference type="Pfam" id="PF00175">
    <property type="entry name" value="NAD_binding_1"/>
    <property type="match status" value="1"/>
</dbReference>
<dbReference type="SUPFAM" id="SSF49879">
    <property type="entry name" value="SMAD/FHA domain"/>
    <property type="match status" value="1"/>
</dbReference>
<dbReference type="SUPFAM" id="SSF52343">
    <property type="entry name" value="Ferredoxin reductase-like, C-terminal NADP-linked domain"/>
    <property type="match status" value="1"/>
</dbReference>
<dbReference type="Proteomes" id="UP000217895">
    <property type="component" value="Plasmid Plasmid1 dna"/>
</dbReference>
<dbReference type="PANTHER" id="PTHR47354:SF6">
    <property type="entry name" value="NADH OXIDOREDUCTASE HCR"/>
    <property type="match status" value="1"/>
</dbReference>
<dbReference type="SUPFAM" id="SSF54292">
    <property type="entry name" value="2Fe-2S ferredoxin-like"/>
    <property type="match status" value="1"/>
</dbReference>
<dbReference type="PROSITE" id="PS51085">
    <property type="entry name" value="2FE2S_FER_2"/>
    <property type="match status" value="1"/>
</dbReference>
<feature type="domain" description="2Fe-2S ferredoxin-type" evidence="11">
    <location>
        <begin position="433"/>
        <end position="521"/>
    </location>
</feature>
<sequence length="521" mass="56743">MLRLRSSYLPDLFSGSSFGKHLLAQNDHNQTTWKIGRSPECDLTLNDAKISGTHAIVQFIDGNFYFMDVGSSNGSIVNGDLLPPNTLHKIAVGDEIAVGETLLHVDEVMLLPSATHTSSVNVSWWINQDIDAHCVDIIDETPDVKTFSFVADPALLFLYRPGQFARLEFQIEGERIVRAYTMSSSPSRPDLLQFTVKRAVRSETDISVSNWLHDRFQVGNSIRILGGAKGSFTPAPQFPPKLLLVSAGSGITPMMSISRYLSDLRSTIDVVFFHSARTLDDCIFLDELELIANQNVNFKLKIALTQPQPKSAWLGFTGHLDTAMLQMIAPDVAERHVFVCGPDGFMNHVRQLFGIIDFPIAQYHEESFGEVEGIPVEPIPETINDVPVLDPTPLPTIELNSNEVASPDTIAPEPVPQPSTAPSASSPSSTTAPTIRFKRSNKSMAVDIKTSILDAAEKLGADINLNGCGAGRCGACKVKVCGTIEYPNKQPNPAALSAQEHQNGYVLSCIAYPIGSVEVDA</sequence>
<dbReference type="CDD" id="cd06215">
    <property type="entry name" value="FNR_iron_sulfur_binding_1"/>
    <property type="match status" value="1"/>
</dbReference>
<dbReference type="SUPFAM" id="SSF63380">
    <property type="entry name" value="Riboflavin synthase domain-like"/>
    <property type="match status" value="1"/>
</dbReference>
<evidence type="ECO:0008006" key="15">
    <source>
        <dbReference type="Google" id="ProtNLM"/>
    </source>
</evidence>
<dbReference type="InterPro" id="IPR008333">
    <property type="entry name" value="Cbr1-like_FAD-bd_dom"/>
</dbReference>
<comment type="cofactor">
    <cofactor evidence="1">
        <name>FAD</name>
        <dbReference type="ChEBI" id="CHEBI:57692"/>
    </cofactor>
</comment>
<dbReference type="InterPro" id="IPR001041">
    <property type="entry name" value="2Fe-2S_ferredoxin-type"/>
</dbReference>
<evidence type="ECO:0000313" key="14">
    <source>
        <dbReference type="Proteomes" id="UP000217895"/>
    </source>
</evidence>
<dbReference type="Gene3D" id="2.60.200.20">
    <property type="match status" value="1"/>
</dbReference>
<evidence type="ECO:0000256" key="9">
    <source>
        <dbReference type="SAM" id="MobiDB-lite"/>
    </source>
</evidence>
<dbReference type="CDD" id="cd00060">
    <property type="entry name" value="FHA"/>
    <property type="match status" value="1"/>
</dbReference>
<dbReference type="GO" id="GO:0046872">
    <property type="term" value="F:metal ion binding"/>
    <property type="evidence" value="ECO:0007669"/>
    <property type="project" value="UniProtKB-KW"/>
</dbReference>
<dbReference type="SMART" id="SM00240">
    <property type="entry name" value="FHA"/>
    <property type="match status" value="1"/>
</dbReference>
<dbReference type="PROSITE" id="PS00197">
    <property type="entry name" value="2FE2S_FER_1"/>
    <property type="match status" value="1"/>
</dbReference>
<dbReference type="PROSITE" id="PS51384">
    <property type="entry name" value="FAD_FR"/>
    <property type="match status" value="1"/>
</dbReference>
<protein>
    <recommendedName>
        <fullName evidence="15">Ferredoxin--NADP reductase</fullName>
    </recommendedName>
</protein>
<keyword evidence="14" id="KW-1185">Reference proteome</keyword>
<keyword evidence="5" id="KW-0274">FAD</keyword>
<evidence type="ECO:0000256" key="3">
    <source>
        <dbReference type="ARBA" id="ARBA00022714"/>
    </source>
</evidence>
<evidence type="ECO:0000259" key="11">
    <source>
        <dbReference type="PROSITE" id="PS51085"/>
    </source>
</evidence>
<evidence type="ECO:0000259" key="10">
    <source>
        <dbReference type="PROSITE" id="PS50006"/>
    </source>
</evidence>
<dbReference type="InterPro" id="IPR017938">
    <property type="entry name" value="Riboflavin_synthase-like_b-brl"/>
</dbReference>
<dbReference type="CDD" id="cd00207">
    <property type="entry name" value="fer2"/>
    <property type="match status" value="1"/>
</dbReference>
<dbReference type="GO" id="GO:0051537">
    <property type="term" value="F:2 iron, 2 sulfur cluster binding"/>
    <property type="evidence" value="ECO:0007669"/>
    <property type="project" value="UniProtKB-KW"/>
</dbReference>
<gene>
    <name evidence="13" type="ORF">NIES2135_60720</name>
</gene>
<organism evidence="13 14">
    <name type="scientific">Leptolyngbya boryana NIES-2135</name>
    <dbReference type="NCBI Taxonomy" id="1973484"/>
    <lineage>
        <taxon>Bacteria</taxon>
        <taxon>Bacillati</taxon>
        <taxon>Cyanobacteriota</taxon>
        <taxon>Cyanophyceae</taxon>
        <taxon>Leptolyngbyales</taxon>
        <taxon>Leptolyngbyaceae</taxon>
        <taxon>Leptolyngbya group</taxon>
        <taxon>Leptolyngbya</taxon>
    </lineage>
</organism>
<feature type="compositionally biased region" description="Low complexity" evidence="9">
    <location>
        <begin position="420"/>
        <end position="434"/>
    </location>
</feature>
<keyword evidence="2" id="KW-0285">Flavoprotein</keyword>
<evidence type="ECO:0000256" key="4">
    <source>
        <dbReference type="ARBA" id="ARBA00022723"/>
    </source>
</evidence>
<dbReference type="Gene3D" id="3.40.50.80">
    <property type="entry name" value="Nucleotide-binding domain of ferredoxin-NADP reductase (FNR) module"/>
    <property type="match status" value="1"/>
</dbReference>
<keyword evidence="4" id="KW-0479">Metal-binding</keyword>
<dbReference type="InterPro" id="IPR050415">
    <property type="entry name" value="MRET"/>
</dbReference>
<feature type="region of interest" description="Disordered" evidence="9">
    <location>
        <begin position="406"/>
        <end position="436"/>
    </location>
</feature>
<dbReference type="PANTHER" id="PTHR47354">
    <property type="entry name" value="NADH OXIDOREDUCTASE HCR"/>
    <property type="match status" value="1"/>
</dbReference>
<dbReference type="InterPro" id="IPR012675">
    <property type="entry name" value="Beta-grasp_dom_sf"/>
</dbReference>
<proteinExistence type="predicted"/>
<dbReference type="Pfam" id="PF00970">
    <property type="entry name" value="FAD_binding_6"/>
    <property type="match status" value="1"/>
</dbReference>
<dbReference type="Gene3D" id="3.10.20.30">
    <property type="match status" value="1"/>
</dbReference>
<accession>A0A1Z4JQZ6</accession>
<keyword evidence="8" id="KW-0411">Iron-sulfur</keyword>
<keyword evidence="13" id="KW-0614">Plasmid</keyword>